<evidence type="ECO:0000256" key="1">
    <source>
        <dbReference type="ARBA" id="ARBA00022485"/>
    </source>
</evidence>
<organism evidence="8 9">
    <name type="scientific">Methylacidimicrobium tartarophylax</name>
    <dbReference type="NCBI Taxonomy" id="1041768"/>
    <lineage>
        <taxon>Bacteria</taxon>
        <taxon>Pseudomonadati</taxon>
        <taxon>Verrucomicrobiota</taxon>
        <taxon>Methylacidimicrobium</taxon>
    </lineage>
</organism>
<dbReference type="PANTHER" id="PTHR32479:SF17">
    <property type="entry name" value="GLYCOLATE OXIDASE IRON-SULFUR SUBUNIT"/>
    <property type="match status" value="1"/>
</dbReference>
<gene>
    <name evidence="8" type="primary">glcF</name>
    <name evidence="8" type="ORF">MAMT_00635</name>
</gene>
<dbReference type="OrthoDB" id="9770306at2"/>
<evidence type="ECO:0000313" key="8">
    <source>
        <dbReference type="EMBL" id="VVM05462.1"/>
    </source>
</evidence>
<keyword evidence="6" id="KW-0249">Electron transport</keyword>
<comment type="function">
    <text evidence="6">Component of a complex that catalyzes the oxidation of glycolate to glyoxylate.</text>
</comment>
<keyword evidence="6" id="KW-0813">Transport</keyword>
<dbReference type="Pfam" id="PF02754">
    <property type="entry name" value="CCG"/>
    <property type="match status" value="2"/>
</dbReference>
<dbReference type="GO" id="GO:0019154">
    <property type="term" value="F:glycolate dehydrogenase activity"/>
    <property type="evidence" value="ECO:0007669"/>
    <property type="project" value="UniProtKB-EC"/>
</dbReference>
<feature type="domain" description="4Fe-4S ferredoxin-type" evidence="7">
    <location>
        <begin position="16"/>
        <end position="45"/>
    </location>
</feature>
<keyword evidence="3" id="KW-0677">Repeat</keyword>
<dbReference type="Proteomes" id="UP000334923">
    <property type="component" value="Unassembled WGS sequence"/>
</dbReference>
<keyword evidence="2 6" id="KW-0479">Metal-binding</keyword>
<evidence type="ECO:0000256" key="2">
    <source>
        <dbReference type="ARBA" id="ARBA00022723"/>
    </source>
</evidence>
<proteinExistence type="predicted"/>
<dbReference type="PIRSF" id="PIRSF000139">
    <property type="entry name" value="Glc_ox_4Fe-4S"/>
    <property type="match status" value="1"/>
</dbReference>
<dbReference type="PROSITE" id="PS00198">
    <property type="entry name" value="4FE4S_FER_1"/>
    <property type="match status" value="1"/>
</dbReference>
<dbReference type="NCBIfam" id="NF008434">
    <property type="entry name" value="PRK11274.1"/>
    <property type="match status" value="1"/>
</dbReference>
<comment type="catalytic activity">
    <reaction evidence="6">
        <text>glycolate + A = glyoxylate + AH2</text>
        <dbReference type="Rhea" id="RHEA:21264"/>
        <dbReference type="ChEBI" id="CHEBI:13193"/>
        <dbReference type="ChEBI" id="CHEBI:17499"/>
        <dbReference type="ChEBI" id="CHEBI:29805"/>
        <dbReference type="ChEBI" id="CHEBI:36655"/>
        <dbReference type="EC" id="1.1.99.14"/>
    </reaction>
</comment>
<sequence length="409" mass="44207">MEVRLSQLFREEATAQEAERLIRACVHCGFCLPACPTYRLLGDELDSPRGRIYLIKEVLEGRGGSVARKHLDRCLLCRACEPACPSGVQYGRLATMTRPLVAAQSPRTPVDRLLRWLIGAVVSHPARLSQAVALARLLQPFLPARLAAKLPSGLSAPPPLALRQGHPRRVLIVPGCAQSVLSPATHLSLARICDRLGIEATFSPGAGCCGALFHHFGSEERALRQIRRNIDLWWPAVESGAEALLIPASACSLMVRDYPELLGNDPAYAERARRIADAVKEPAALLLSEPIEIPIVPPRQAVALHCPCTQQPGVVETLFRRLGIPLSSQPDSPACCGAGGAYALLQPKLSDELRAKKAAALQEGGPAEILTANIGCQLHLASGSRLRVRHWIELVDESQARALPVLKPE</sequence>
<keyword evidence="5 6" id="KW-0411">Iron-sulfur</keyword>
<dbReference type="EC" id="1.1.99.14" evidence="6"/>
<dbReference type="Pfam" id="PF13183">
    <property type="entry name" value="Fer4_8"/>
    <property type="match status" value="1"/>
</dbReference>
<dbReference type="PANTHER" id="PTHR32479">
    <property type="entry name" value="GLYCOLATE OXIDASE IRON-SULFUR SUBUNIT"/>
    <property type="match status" value="1"/>
</dbReference>
<dbReference type="InterPro" id="IPR017900">
    <property type="entry name" value="4Fe4S_Fe_S_CS"/>
</dbReference>
<dbReference type="InterPro" id="IPR004017">
    <property type="entry name" value="Cys_rich_dom"/>
</dbReference>
<feature type="domain" description="4Fe-4S ferredoxin-type" evidence="7">
    <location>
        <begin position="64"/>
        <end position="88"/>
    </location>
</feature>
<dbReference type="SUPFAM" id="SSF54862">
    <property type="entry name" value="4Fe-4S ferredoxins"/>
    <property type="match status" value="1"/>
</dbReference>
<comment type="cofactor">
    <cofactor evidence="6">
        <name>[4Fe-4S] cluster</name>
        <dbReference type="ChEBI" id="CHEBI:49883"/>
    </cofactor>
    <text evidence="6">Binds 2 [4Fe-4S] clusters.</text>
</comment>
<protein>
    <recommendedName>
        <fullName evidence="6">Glycolate oxidase iron-sulfur subunit</fullName>
        <ecNumber evidence="6">1.1.99.14</ecNumber>
    </recommendedName>
</protein>
<evidence type="ECO:0000256" key="5">
    <source>
        <dbReference type="ARBA" id="ARBA00023014"/>
    </source>
</evidence>
<keyword evidence="1 6" id="KW-0004">4Fe-4S</keyword>
<dbReference type="GO" id="GO:0051539">
    <property type="term" value="F:4 iron, 4 sulfur cluster binding"/>
    <property type="evidence" value="ECO:0007669"/>
    <property type="project" value="UniProtKB-UniRule"/>
</dbReference>
<dbReference type="GO" id="GO:0046872">
    <property type="term" value="F:metal ion binding"/>
    <property type="evidence" value="ECO:0007669"/>
    <property type="project" value="UniProtKB-UniRule"/>
</dbReference>
<dbReference type="InterPro" id="IPR012257">
    <property type="entry name" value="Glc_ox_4Fe-4S"/>
</dbReference>
<accession>A0A5E6MIZ2</accession>
<evidence type="ECO:0000259" key="7">
    <source>
        <dbReference type="PROSITE" id="PS51379"/>
    </source>
</evidence>
<evidence type="ECO:0000313" key="9">
    <source>
        <dbReference type="Proteomes" id="UP000334923"/>
    </source>
</evidence>
<keyword evidence="9" id="KW-1185">Reference proteome</keyword>
<dbReference type="Gene3D" id="1.10.1060.10">
    <property type="entry name" value="Alpha-helical ferredoxin"/>
    <property type="match status" value="1"/>
</dbReference>
<reference evidence="8 9" key="1">
    <citation type="submission" date="2019-09" db="EMBL/GenBank/DDBJ databases">
        <authorList>
            <person name="Cremers G."/>
        </authorList>
    </citation>
    <scope>NUCLEOTIDE SEQUENCE [LARGE SCALE GENOMIC DNA]</scope>
    <source>
        <strain evidence="8">4A</strain>
    </source>
</reference>
<evidence type="ECO:0000256" key="4">
    <source>
        <dbReference type="ARBA" id="ARBA00023004"/>
    </source>
</evidence>
<dbReference type="AlphaFoldDB" id="A0A5E6MIZ2"/>
<dbReference type="PROSITE" id="PS51379">
    <property type="entry name" value="4FE4S_FER_2"/>
    <property type="match status" value="2"/>
</dbReference>
<dbReference type="InterPro" id="IPR009051">
    <property type="entry name" value="Helical_ferredxn"/>
</dbReference>
<dbReference type="RefSeq" id="WP_142659568.1">
    <property type="nucleotide sequence ID" value="NZ_CABFVA020000022.1"/>
</dbReference>
<keyword evidence="4 6" id="KW-0408">Iron</keyword>
<evidence type="ECO:0000256" key="3">
    <source>
        <dbReference type="ARBA" id="ARBA00022737"/>
    </source>
</evidence>
<comment type="catalytic activity">
    <reaction evidence="6">
        <text>(R)-lactate + A = pyruvate + AH2</text>
        <dbReference type="Rhea" id="RHEA:15089"/>
        <dbReference type="ChEBI" id="CHEBI:13193"/>
        <dbReference type="ChEBI" id="CHEBI:15361"/>
        <dbReference type="ChEBI" id="CHEBI:16004"/>
        <dbReference type="ChEBI" id="CHEBI:17499"/>
    </reaction>
</comment>
<dbReference type="EMBL" id="CABFVA020000022">
    <property type="protein sequence ID" value="VVM05462.1"/>
    <property type="molecule type" value="Genomic_DNA"/>
</dbReference>
<evidence type="ECO:0000256" key="6">
    <source>
        <dbReference type="PIRNR" id="PIRNR000139"/>
    </source>
</evidence>
<name>A0A5E6MIZ2_9BACT</name>
<dbReference type="InterPro" id="IPR017896">
    <property type="entry name" value="4Fe4S_Fe-S-bd"/>
</dbReference>